<gene>
    <name evidence="8" type="ORF">FNV43_RR03919</name>
</gene>
<proteinExistence type="inferred from homology"/>
<reference evidence="8" key="1">
    <citation type="submission" date="2020-03" db="EMBL/GenBank/DDBJ databases">
        <title>A high-quality chromosome-level genome assembly of a woody plant with both climbing and erect habits, Rhamnella rubrinervis.</title>
        <authorList>
            <person name="Lu Z."/>
            <person name="Yang Y."/>
            <person name="Zhu X."/>
            <person name="Sun Y."/>
        </authorList>
    </citation>
    <scope>NUCLEOTIDE SEQUENCE</scope>
    <source>
        <strain evidence="8">BYM</strain>
        <tissue evidence="8">Leaf</tissue>
    </source>
</reference>
<dbReference type="GO" id="GO:0016432">
    <property type="term" value="F:tRNA-uridine aminocarboxypropyltransferase activity"/>
    <property type="evidence" value="ECO:0007669"/>
    <property type="project" value="UniProtKB-EC"/>
</dbReference>
<evidence type="ECO:0000313" key="9">
    <source>
        <dbReference type="Proteomes" id="UP000796880"/>
    </source>
</evidence>
<keyword evidence="9" id="KW-1185">Reference proteome</keyword>
<dbReference type="InterPro" id="IPR005636">
    <property type="entry name" value="DTW"/>
</dbReference>
<dbReference type="OrthoDB" id="408541at2759"/>
<dbReference type="PANTHER" id="PTHR21392">
    <property type="entry name" value="TRNA-URIDINE AMINOCARBOXYPROPYLTRANSFERASE 2"/>
    <property type="match status" value="1"/>
</dbReference>
<feature type="domain" description="DTW" evidence="7">
    <location>
        <begin position="222"/>
        <end position="391"/>
    </location>
</feature>
<evidence type="ECO:0000256" key="4">
    <source>
        <dbReference type="ARBA" id="ARBA00022694"/>
    </source>
</evidence>
<comment type="catalytic activity">
    <reaction evidence="6">
        <text>a uridine in tRNA + S-adenosyl-L-methionine = a 3-[(3S)-3-amino-3-carboxypropyl]uridine in tRNA + S-methyl-5'-thioadenosine + H(+)</text>
        <dbReference type="Rhea" id="RHEA:62432"/>
        <dbReference type="Rhea" id="RHEA-COMP:13339"/>
        <dbReference type="Rhea" id="RHEA-COMP:16092"/>
        <dbReference type="ChEBI" id="CHEBI:15378"/>
        <dbReference type="ChEBI" id="CHEBI:17509"/>
        <dbReference type="ChEBI" id="CHEBI:59789"/>
        <dbReference type="ChEBI" id="CHEBI:65315"/>
        <dbReference type="ChEBI" id="CHEBI:82930"/>
        <dbReference type="EC" id="2.5.1.25"/>
    </reaction>
</comment>
<dbReference type="AlphaFoldDB" id="A0A8K0HKU1"/>
<evidence type="ECO:0000256" key="2">
    <source>
        <dbReference type="ARBA" id="ARBA00022679"/>
    </source>
</evidence>
<dbReference type="GO" id="GO:0008033">
    <property type="term" value="P:tRNA processing"/>
    <property type="evidence" value="ECO:0007669"/>
    <property type="project" value="UniProtKB-KW"/>
</dbReference>
<evidence type="ECO:0000313" key="8">
    <source>
        <dbReference type="EMBL" id="KAF3453479.1"/>
    </source>
</evidence>
<keyword evidence="2" id="KW-0808">Transferase</keyword>
<keyword evidence="4" id="KW-0819">tRNA processing</keyword>
<dbReference type="PANTHER" id="PTHR21392:SF0">
    <property type="entry name" value="TRNA-URIDINE AMINOCARBOXYPROPYLTRANSFERASE 2"/>
    <property type="match status" value="1"/>
</dbReference>
<dbReference type="EMBL" id="VOIH02000002">
    <property type="protein sequence ID" value="KAF3453479.1"/>
    <property type="molecule type" value="Genomic_DNA"/>
</dbReference>
<dbReference type="SMART" id="SM01144">
    <property type="entry name" value="DTW"/>
    <property type="match status" value="1"/>
</dbReference>
<dbReference type="Proteomes" id="UP000796880">
    <property type="component" value="Unassembled WGS sequence"/>
</dbReference>
<dbReference type="EC" id="2.5.1.25" evidence="1"/>
<evidence type="ECO:0000256" key="3">
    <source>
        <dbReference type="ARBA" id="ARBA00022691"/>
    </source>
</evidence>
<dbReference type="InterPro" id="IPR039262">
    <property type="entry name" value="DTWD2/TAPT"/>
</dbReference>
<protein>
    <recommendedName>
        <fullName evidence="1">tRNA-uridine aminocarboxypropyltransferase</fullName>
        <ecNumber evidence="1">2.5.1.25</ecNumber>
    </recommendedName>
</protein>
<accession>A0A8K0HKU1</accession>
<comment type="caution">
    <text evidence="8">The sequence shown here is derived from an EMBL/GenBank/DDBJ whole genome shotgun (WGS) entry which is preliminary data.</text>
</comment>
<evidence type="ECO:0000256" key="5">
    <source>
        <dbReference type="ARBA" id="ARBA00034489"/>
    </source>
</evidence>
<comment type="similarity">
    <text evidence="5">Belongs to the TDD superfamily. DTWD2 family.</text>
</comment>
<dbReference type="Pfam" id="PF03942">
    <property type="entry name" value="DTW"/>
    <property type="match status" value="1"/>
</dbReference>
<evidence type="ECO:0000256" key="6">
    <source>
        <dbReference type="ARBA" id="ARBA00048718"/>
    </source>
</evidence>
<keyword evidence="3" id="KW-0949">S-adenosyl-L-methionine</keyword>
<sequence length="400" mass="44342">MVVTWASLKNLIVATVYDVNLEARFVIRSLDQKSEMGSFGNSSSGVDFDQHVRKREIQRSKFDLCNEERSRGNVGTSEYELFANCPKEKNNDFVDGECNLGGDGSCSESTQNDLKDLNFAKKFGSSRSEASVLESGYELTVDEGTGTGGLSAFETPHKPVVRQSNGDKISDAIKLNAVSDMKEISKLDINPTDGTQRDNKGPVLTATIVKHGVVSSLSHNWMRQSHWDKPTFEKIFDTPEAREALTKGFIVKKVQKRQQEGCLELEEDIEFEIEVPPGSALLYPSEEAVGVKGLEAINFEVKNLIVLDGTWSKAKRIYVENPWLKLLPHLKLELDKVSLYNGVRLQPKAGCLSTIESIVYALKAVGNNLEGLDNLLDVFGSMVGDQKRCKEERLSNSAQI</sequence>
<evidence type="ECO:0000256" key="1">
    <source>
        <dbReference type="ARBA" id="ARBA00012386"/>
    </source>
</evidence>
<organism evidence="8 9">
    <name type="scientific">Rhamnella rubrinervis</name>
    <dbReference type="NCBI Taxonomy" id="2594499"/>
    <lineage>
        <taxon>Eukaryota</taxon>
        <taxon>Viridiplantae</taxon>
        <taxon>Streptophyta</taxon>
        <taxon>Embryophyta</taxon>
        <taxon>Tracheophyta</taxon>
        <taxon>Spermatophyta</taxon>
        <taxon>Magnoliopsida</taxon>
        <taxon>eudicotyledons</taxon>
        <taxon>Gunneridae</taxon>
        <taxon>Pentapetalae</taxon>
        <taxon>rosids</taxon>
        <taxon>fabids</taxon>
        <taxon>Rosales</taxon>
        <taxon>Rhamnaceae</taxon>
        <taxon>rhamnoid group</taxon>
        <taxon>Rhamneae</taxon>
        <taxon>Rhamnella</taxon>
    </lineage>
</organism>
<name>A0A8K0HKU1_9ROSA</name>
<evidence type="ECO:0000259" key="7">
    <source>
        <dbReference type="SMART" id="SM01144"/>
    </source>
</evidence>